<feature type="transmembrane region" description="Helical" evidence="2">
    <location>
        <begin position="108"/>
        <end position="131"/>
    </location>
</feature>
<sequence>MPDDDGLFTGTDDADRPGPPPGQTSDPLQGSDPVGLKPWLDDLTYDEVHAFTVGFAPMWTGLLLLPFMPRAATSLLALAALLTSAAVVEKHRPTKALRYIVREVHYYLGGQAIAATLGIGWVGLVGVLTHLGGALA</sequence>
<reference evidence="3 4" key="1">
    <citation type="journal article" date="2013" name="Archaea">
        <title>PH1: An Archaeovirus of Haloarcula hispanica Related to SH1 and HHIV-2.</title>
        <authorList>
            <person name="Porter K."/>
            <person name="Tang S.-L."/>
            <person name="Chen C.-P."/>
            <person name="Chiang P.-W."/>
            <person name="Hong M.-J."/>
            <person name="Dyall-Smith M.L."/>
        </authorList>
    </citation>
    <scope>NUCLEOTIDE SEQUENCE [LARGE SCALE GENOMIC DNA]</scope>
    <source>
        <strain evidence="3">1</strain>
    </source>
</reference>
<keyword evidence="4" id="KW-1185">Reference proteome</keyword>
<dbReference type="RefSeq" id="YP_007761594.1">
    <property type="nucleotide sequence ID" value="NC_020998.1"/>
</dbReference>
<evidence type="ECO:0000313" key="4">
    <source>
        <dbReference type="Proteomes" id="UP000012173"/>
    </source>
</evidence>
<dbReference type="Proteomes" id="UP000012173">
    <property type="component" value="Segment"/>
</dbReference>
<feature type="region of interest" description="Disordered" evidence="1">
    <location>
        <begin position="1"/>
        <end position="34"/>
    </location>
</feature>
<dbReference type="EMBL" id="KC252997">
    <property type="protein sequence ID" value="AGC65530.1"/>
    <property type="molecule type" value="Genomic_DNA"/>
</dbReference>
<dbReference type="KEGG" id="vg:15152008"/>
<evidence type="ECO:0000256" key="1">
    <source>
        <dbReference type="SAM" id="MobiDB-lite"/>
    </source>
</evidence>
<proteinExistence type="predicted"/>
<evidence type="ECO:0000256" key="2">
    <source>
        <dbReference type="SAM" id="Phobius"/>
    </source>
</evidence>
<organism evidence="3 4">
    <name type="scientific">Haloarcula hispanica virus PH1</name>
    <dbReference type="NCBI Taxonomy" id="1282967"/>
    <lineage>
        <taxon>Viruses</taxon>
        <taxon>Singelaviria</taxon>
        <taxon>Helvetiavirae</taxon>
        <taxon>Dividoviricota</taxon>
        <taxon>Laserviricetes</taxon>
        <taxon>Halopanivirales</taxon>
        <taxon>Sphaerolipoviridae</taxon>
        <taxon>Alphasphaerolipovirus</taxon>
        <taxon>Alphasphaerolipovirus pinkense</taxon>
    </lineage>
</organism>
<feature type="transmembrane region" description="Helical" evidence="2">
    <location>
        <begin position="67"/>
        <end position="88"/>
    </location>
</feature>
<dbReference type="OrthoDB" id="33454at10239"/>
<keyword evidence="2" id="KW-0812">Transmembrane</keyword>
<protein>
    <submittedName>
        <fullName evidence="3">Uncharacterized protein</fullName>
    </submittedName>
</protein>
<evidence type="ECO:0000313" key="3">
    <source>
        <dbReference type="EMBL" id="AGC65530.1"/>
    </source>
</evidence>
<accession>M4JGF9</accession>
<keyword evidence="2" id="KW-0472">Membrane</keyword>
<name>M4JGF9_9VIRU</name>
<gene>
    <name evidence="3" type="ORF">HhPH1_gp05</name>
</gene>
<dbReference type="GeneID" id="15152008"/>
<keyword evidence="2" id="KW-1133">Transmembrane helix</keyword>